<feature type="region of interest" description="Disordered" evidence="1">
    <location>
        <begin position="173"/>
        <end position="225"/>
    </location>
</feature>
<protein>
    <submittedName>
        <fullName evidence="3">Uncharacterized protein</fullName>
    </submittedName>
</protein>
<dbReference type="EMBL" id="JBAMIC010000007">
    <property type="protein sequence ID" value="KAK7106732.1"/>
    <property type="molecule type" value="Genomic_DNA"/>
</dbReference>
<feature type="compositionally biased region" description="Acidic residues" evidence="1">
    <location>
        <begin position="297"/>
        <end position="312"/>
    </location>
</feature>
<proteinExistence type="predicted"/>
<name>A0AAN9BJJ2_9CAEN</name>
<reference evidence="3 4" key="1">
    <citation type="submission" date="2024-02" db="EMBL/GenBank/DDBJ databases">
        <title>Chromosome-scale genome assembly of the rough periwinkle Littorina saxatilis.</title>
        <authorList>
            <person name="De Jode A."/>
            <person name="Faria R."/>
            <person name="Formenti G."/>
            <person name="Sims Y."/>
            <person name="Smith T.P."/>
            <person name="Tracey A."/>
            <person name="Wood J.M.D."/>
            <person name="Zagrodzka Z.B."/>
            <person name="Johannesson K."/>
            <person name="Butlin R.K."/>
            <person name="Leder E.H."/>
        </authorList>
    </citation>
    <scope>NUCLEOTIDE SEQUENCE [LARGE SCALE GENOMIC DNA]</scope>
    <source>
        <strain evidence="3">Snail1</strain>
        <tissue evidence="3">Muscle</tissue>
    </source>
</reference>
<feature type="region of interest" description="Disordered" evidence="1">
    <location>
        <begin position="265"/>
        <end position="322"/>
    </location>
</feature>
<keyword evidence="4" id="KW-1185">Reference proteome</keyword>
<comment type="caution">
    <text evidence="3">The sequence shown here is derived from an EMBL/GenBank/DDBJ whole genome shotgun (WGS) entry which is preliminary data.</text>
</comment>
<keyword evidence="2" id="KW-0472">Membrane</keyword>
<evidence type="ECO:0000256" key="2">
    <source>
        <dbReference type="SAM" id="Phobius"/>
    </source>
</evidence>
<evidence type="ECO:0000313" key="4">
    <source>
        <dbReference type="Proteomes" id="UP001374579"/>
    </source>
</evidence>
<sequence length="322" mass="34701">MQECVVPALKADDVLVLLRALSLCTVSEAGIDGQLTCPSRWYNNTPVTLRCEVNKTSESTRCGYQTLNRTYFTLQGKPGDSSECVIVNDGFTDCRTTSTQPGPVGSCWCEQNSTHYSFVYRLTAIAGQHDGFWYCRKQCVTTDFIYGLHMKYHVECLGVRVIDNATSITTSTTEGLVVEDDSIQPGRTPDDDSPRPGVRPGVRPDDDSSTPGNKPDDNSKKPGGTATGASNALVIGLSVPAAICAVMAAFGFGLFWKRRSEGQHNAPLAKTKAPPANAPSSHARQFFGDTTVHESLDSELDDSSVAESETSEGLETSLESQV</sequence>
<keyword evidence="2" id="KW-1133">Transmembrane helix</keyword>
<organism evidence="3 4">
    <name type="scientific">Littorina saxatilis</name>
    <dbReference type="NCBI Taxonomy" id="31220"/>
    <lineage>
        <taxon>Eukaryota</taxon>
        <taxon>Metazoa</taxon>
        <taxon>Spiralia</taxon>
        <taxon>Lophotrochozoa</taxon>
        <taxon>Mollusca</taxon>
        <taxon>Gastropoda</taxon>
        <taxon>Caenogastropoda</taxon>
        <taxon>Littorinimorpha</taxon>
        <taxon>Littorinoidea</taxon>
        <taxon>Littorinidae</taxon>
        <taxon>Littorina</taxon>
    </lineage>
</organism>
<dbReference type="AlphaFoldDB" id="A0AAN9BJJ2"/>
<feature type="compositionally biased region" description="Low complexity" evidence="1">
    <location>
        <begin position="313"/>
        <end position="322"/>
    </location>
</feature>
<evidence type="ECO:0000256" key="1">
    <source>
        <dbReference type="SAM" id="MobiDB-lite"/>
    </source>
</evidence>
<evidence type="ECO:0000313" key="3">
    <source>
        <dbReference type="EMBL" id="KAK7106732.1"/>
    </source>
</evidence>
<keyword evidence="2" id="KW-0812">Transmembrane</keyword>
<dbReference type="Proteomes" id="UP001374579">
    <property type="component" value="Unassembled WGS sequence"/>
</dbReference>
<accession>A0AAN9BJJ2</accession>
<feature type="transmembrane region" description="Helical" evidence="2">
    <location>
        <begin position="232"/>
        <end position="256"/>
    </location>
</feature>
<gene>
    <name evidence="3" type="ORF">V1264_017954</name>
</gene>